<feature type="domain" description="C2H2-type" evidence="3">
    <location>
        <begin position="1033"/>
        <end position="1056"/>
    </location>
</feature>
<dbReference type="InterPro" id="IPR022698">
    <property type="entry name" value="OrsD"/>
</dbReference>
<feature type="compositionally biased region" description="Acidic residues" evidence="2">
    <location>
        <begin position="102"/>
        <end position="116"/>
    </location>
</feature>
<evidence type="ECO:0000259" key="3">
    <source>
        <dbReference type="PROSITE" id="PS50157"/>
    </source>
</evidence>
<dbReference type="GO" id="GO:0008270">
    <property type="term" value="F:zinc ion binding"/>
    <property type="evidence" value="ECO:0007669"/>
    <property type="project" value="UniProtKB-KW"/>
</dbReference>
<evidence type="ECO:0000313" key="4">
    <source>
        <dbReference type="EMBL" id="EGG07551.1"/>
    </source>
</evidence>
<feature type="compositionally biased region" description="Basic and acidic residues" evidence="2">
    <location>
        <begin position="137"/>
        <end position="149"/>
    </location>
</feature>
<organism evidence="5">
    <name type="scientific">Melampsora larici-populina (strain 98AG31 / pathotype 3-4-7)</name>
    <name type="common">Poplar leaf rust fungus</name>
    <dbReference type="NCBI Taxonomy" id="747676"/>
    <lineage>
        <taxon>Eukaryota</taxon>
        <taxon>Fungi</taxon>
        <taxon>Dikarya</taxon>
        <taxon>Basidiomycota</taxon>
        <taxon>Pucciniomycotina</taxon>
        <taxon>Pucciniomycetes</taxon>
        <taxon>Pucciniales</taxon>
        <taxon>Melampsoraceae</taxon>
        <taxon>Melampsora</taxon>
    </lineage>
</organism>
<proteinExistence type="predicted"/>
<dbReference type="GeneID" id="18929926"/>
<feature type="compositionally biased region" description="Polar residues" evidence="2">
    <location>
        <begin position="121"/>
        <end position="132"/>
    </location>
</feature>
<feature type="region of interest" description="Disordered" evidence="2">
    <location>
        <begin position="76"/>
        <end position="153"/>
    </location>
</feature>
<dbReference type="PROSITE" id="PS50157">
    <property type="entry name" value="ZINC_FINGER_C2H2_2"/>
    <property type="match status" value="1"/>
</dbReference>
<gene>
    <name evidence="4" type="ORF">MELLADRAFT_62518</name>
</gene>
<keyword evidence="5" id="KW-1185">Reference proteome</keyword>
<dbReference type="PROSITE" id="PS00028">
    <property type="entry name" value="ZINC_FINGER_C2H2_1"/>
    <property type="match status" value="1"/>
</dbReference>
<accession>F4RJ77</accession>
<keyword evidence="1" id="KW-0863">Zinc-finger</keyword>
<feature type="compositionally biased region" description="Basic and acidic residues" evidence="2">
    <location>
        <begin position="267"/>
        <end position="277"/>
    </location>
</feature>
<feature type="compositionally biased region" description="Acidic residues" evidence="2">
    <location>
        <begin position="316"/>
        <end position="329"/>
    </location>
</feature>
<feature type="region of interest" description="Disordered" evidence="2">
    <location>
        <begin position="265"/>
        <end position="358"/>
    </location>
</feature>
<dbReference type="SMART" id="SM00355">
    <property type="entry name" value="ZnF_C2H2"/>
    <property type="match status" value="4"/>
</dbReference>
<dbReference type="InParanoid" id="F4RJ77"/>
<dbReference type="EMBL" id="GL883104">
    <property type="protein sequence ID" value="EGG07551.1"/>
    <property type="molecule type" value="Genomic_DNA"/>
</dbReference>
<dbReference type="Proteomes" id="UP000001072">
    <property type="component" value="Unassembled WGS sequence"/>
</dbReference>
<keyword evidence="1" id="KW-0479">Metal-binding</keyword>
<evidence type="ECO:0000256" key="1">
    <source>
        <dbReference type="PROSITE-ProRule" id="PRU00042"/>
    </source>
</evidence>
<keyword evidence="1" id="KW-0862">Zinc</keyword>
<feature type="compositionally biased region" description="Basic and acidic residues" evidence="2">
    <location>
        <begin position="304"/>
        <end position="314"/>
    </location>
</feature>
<dbReference type="Pfam" id="PF12013">
    <property type="entry name" value="OrsD"/>
    <property type="match status" value="1"/>
</dbReference>
<dbReference type="KEGG" id="mlr:MELLADRAFT_62518"/>
<name>F4RJ77_MELLP</name>
<dbReference type="RefSeq" id="XP_007409458.1">
    <property type="nucleotide sequence ID" value="XM_007409396.1"/>
</dbReference>
<dbReference type="STRING" id="747676.F4RJ77"/>
<dbReference type="InterPro" id="IPR013087">
    <property type="entry name" value="Znf_C2H2_type"/>
</dbReference>
<protein>
    <recommendedName>
        <fullName evidence="3">C2H2-type domain-containing protein</fullName>
    </recommendedName>
</protein>
<dbReference type="VEuPathDB" id="FungiDB:MELLADRAFT_62518"/>
<feature type="region of interest" description="Disordered" evidence="2">
    <location>
        <begin position="1"/>
        <end position="43"/>
    </location>
</feature>
<dbReference type="HOGENOM" id="CLU_241831_0_0_1"/>
<evidence type="ECO:0000256" key="2">
    <source>
        <dbReference type="SAM" id="MobiDB-lite"/>
    </source>
</evidence>
<reference evidence="5" key="1">
    <citation type="journal article" date="2011" name="Proc. Natl. Acad. Sci. U.S.A.">
        <title>Obligate biotrophy features unraveled by the genomic analysis of rust fungi.</title>
        <authorList>
            <person name="Duplessis S."/>
            <person name="Cuomo C.A."/>
            <person name="Lin Y.-C."/>
            <person name="Aerts A."/>
            <person name="Tisserant E."/>
            <person name="Veneault-Fourrey C."/>
            <person name="Joly D.L."/>
            <person name="Hacquard S."/>
            <person name="Amselem J."/>
            <person name="Cantarel B.L."/>
            <person name="Chiu R."/>
            <person name="Coutinho P.M."/>
            <person name="Feau N."/>
            <person name="Field M."/>
            <person name="Frey P."/>
            <person name="Gelhaye E."/>
            <person name="Goldberg J."/>
            <person name="Grabherr M.G."/>
            <person name="Kodira C.D."/>
            <person name="Kohler A."/>
            <person name="Kuees U."/>
            <person name="Lindquist E.A."/>
            <person name="Lucas S.M."/>
            <person name="Mago R."/>
            <person name="Mauceli E."/>
            <person name="Morin E."/>
            <person name="Murat C."/>
            <person name="Pangilinan J.L."/>
            <person name="Park R."/>
            <person name="Pearson M."/>
            <person name="Quesneville H."/>
            <person name="Rouhier N."/>
            <person name="Sakthikumar S."/>
            <person name="Salamov A.A."/>
            <person name="Schmutz J."/>
            <person name="Selles B."/>
            <person name="Shapiro H."/>
            <person name="Tanguay P."/>
            <person name="Tuskan G.A."/>
            <person name="Henrissat B."/>
            <person name="Van de Peer Y."/>
            <person name="Rouze P."/>
            <person name="Ellis J.G."/>
            <person name="Dodds P.N."/>
            <person name="Schein J.E."/>
            <person name="Zhong S."/>
            <person name="Hamelin R.C."/>
            <person name="Grigoriev I.V."/>
            <person name="Szabo L.J."/>
            <person name="Martin F."/>
        </authorList>
    </citation>
    <scope>NUCLEOTIDE SEQUENCE [LARGE SCALE GENOMIC DNA]</scope>
    <source>
        <strain evidence="5">98AG31 / pathotype 3-4-7</strain>
    </source>
</reference>
<evidence type="ECO:0000313" key="5">
    <source>
        <dbReference type="Proteomes" id="UP000001072"/>
    </source>
</evidence>
<dbReference type="OrthoDB" id="10487842at2759"/>
<sequence>MARPLEKPNSSPCIVNHHIPLQDDVATKQRRMSESSTGPDEVRPILSYPLGFNCLIVNKMHLQDVDLTIRRETQDFDSEYEEDSDGRMLDPKMIRQGPLPTSEDEDDEPSTDDSDKEGDSLATNLMPSQAKQLQGIKYKESGDRKDLDNTQRTATHKVEIKKASESYQIWKDLHDTTKARVDAIRTNNDIDDTAIMKELAGLSRKLHQYNLSVQAKKRDLDKLISQGEEEFVEIIVWNSPKRKRSRNDNKPPKLLYKRQKFYSLEAEESRSGDDGAGKQKRKTKSSSRCSGEHSDTDEEYSAGRGEKDKDKGLYEDQNEESGSEIDEDKDVGVKESTSQSKPTPAASGPATSSTPVLTPLPIDESSLYHISNVDLLCEFTPSYFHATAIPCYTSPLLHLLLGHACEPICHLPHINFLGHEILKNISPLESTYIRDFTSSLPSNQFDWGIALSGSVRDCICFWGYSMKSNEGKPLPEEMEPFVARMKHLCEDKEMEKHLKTAPRLMQLSSTDPYLTGDSLNWELVSESTRYPWTKRNGLFRALHAMSCRTDNKLQWSTESSIQIELKSAYPTLRKILQDSIELISYNTQHDNIIIETTGPHAIPPDCVAMSKTVGWVFQQIMIRGQAEEDVGQKKVHKHGIGWFQRRLLLVLTGVMLVYERTVYNAKLATFLTEKKRTRDEISSMKKYLKYASCINQFSHNWVFQHPERTIKNANLSTEELEEALDNVTGEDIKRTAIYEASYLQADALQALAMFLLYGTAGLFHVWTNHRDQMLHDASYAINLAAILSKRHANAVKNKERRPHSYYDRAWNHLDHHMFTTLSEFINDEGEFKKNIKWPRLTREFNTRFNAKTLSSLYTLDLQSELFNPGQTLAPDGTVAPPVAFHGLKNLPGLAPESAEFRKIWTQTEDKVDAEPQVDATMARKDKNKGKVPKVVSSPSIYLYLIKNISVPNPLVFAVIIPPPTTTFKPQFYFDLSSPILRILLSFCFLVVHVSSCEYQFLAFMTNLARFCPLALVQSSESLTSSMMETVMPFGCGKCALTFEKKSQADFHRRVAHQLVVQVTTYHGVQMDLKRGDSGFFSCPSSGCDYESDNTAYLVKHVLGCQLTGPRAPAVEEKHFPGKVVPPGVEVEFNDALAKYHLMWNTRACITICTQCNKGVPLSEVAGHRKRHNPLGTVHTKDVLEDLKEYVSKENPGKLPIGYVWGEPCDPIQGLKIYNGFSCLICQRALRAESTLYNHFYYHHRVPNSVPRTPSPEPLGYSEAIKKLMGQLEEHASQSHLVPDPQDDNQLSNWLYVSGIHDYINRHIRDGKSIVELMIPEEEDVFVQTMVPYIAYWINQIMRKLHKTGQLLKHQCLAETSELEDNKGIMPLQEKASVIKYSTTIARFMQFLMNEAKSPLDPNTQLYKVHIGLLANLSKAVSSAILVQPEDPDPEDKPLQHQPELFDPISKHVSRILCSIFQVYCSAADCQYWLPACQYLARSMLKVDGSYDAPDNFTRRIAHIQYGVRLAFAEEFLAEAAGREGFNPEADPTLPSKDDFTKFKFLHKGPSAPFNIMRQLMHLATTVHMSEGLPDATFWADHNQETLEINNKTVTISGIRSCIQLQDKMAEVDLHEIVKGCKLPPFDLSLYSDKPNNTSPGYNYLTQSQLFTKNITFTFSRNGLPKRMFMV</sequence>